<dbReference type="KEGG" id="ttn:TTX_0491"/>
<dbReference type="PROSITE" id="PS00211">
    <property type="entry name" value="ABC_TRANSPORTER_1"/>
    <property type="match status" value="1"/>
</dbReference>
<accession>G4RNL4</accession>
<evidence type="ECO:0000256" key="3">
    <source>
        <dbReference type="ARBA" id="ARBA00022840"/>
    </source>
</evidence>
<dbReference type="RefSeq" id="WP_014126415.1">
    <property type="nucleotide sequence ID" value="NC_016070.1"/>
</dbReference>
<dbReference type="SUPFAM" id="SSF52540">
    <property type="entry name" value="P-loop containing nucleoside triphosphate hydrolases"/>
    <property type="match status" value="1"/>
</dbReference>
<reference evidence="5 6" key="1">
    <citation type="journal article" date="2011" name="PLoS ONE">
        <title>The complete genome sequence of Thermoproteus tenax: a physiologically versatile member of the Crenarchaeota.</title>
        <authorList>
            <person name="Siebers B."/>
            <person name="Zaparty M."/>
            <person name="Raddatz G."/>
            <person name="Tjaden B."/>
            <person name="Albers S.V."/>
            <person name="Bell S.D."/>
            <person name="Blombach F."/>
            <person name="Kletzin A."/>
            <person name="Kyrpides N."/>
            <person name="Lanz C."/>
            <person name="Plagens A."/>
            <person name="Rampp M."/>
            <person name="Rosinus A."/>
            <person name="von Jan M."/>
            <person name="Makarova K.S."/>
            <person name="Klenk H.P."/>
            <person name="Schuster S.C."/>
            <person name="Hensel R."/>
        </authorList>
    </citation>
    <scope>NUCLEOTIDE SEQUENCE [LARGE SCALE GENOMIC DNA]</scope>
    <source>
        <strain evidence="6">ATCC 35583 / DSM 2078 / JCM 9277 / NBRC 100435 / Kra 1</strain>
    </source>
</reference>
<keyword evidence="2" id="KW-0547">Nucleotide-binding</keyword>
<evidence type="ECO:0000256" key="1">
    <source>
        <dbReference type="ARBA" id="ARBA00022448"/>
    </source>
</evidence>
<dbReference type="Gene3D" id="3.40.50.300">
    <property type="entry name" value="P-loop containing nucleotide triphosphate hydrolases"/>
    <property type="match status" value="1"/>
</dbReference>
<gene>
    <name evidence="5" type="ordered locus">TTX_0491</name>
</gene>
<dbReference type="OrthoDB" id="24644at2157"/>
<dbReference type="AlphaFoldDB" id="G4RNL4"/>
<evidence type="ECO:0000259" key="4">
    <source>
        <dbReference type="PROSITE" id="PS50893"/>
    </source>
</evidence>
<dbReference type="PROSITE" id="PS50893">
    <property type="entry name" value="ABC_TRANSPORTER_2"/>
    <property type="match status" value="1"/>
</dbReference>
<dbReference type="EMBL" id="FN869859">
    <property type="protein sequence ID" value="CCC81158.1"/>
    <property type="molecule type" value="Genomic_DNA"/>
</dbReference>
<dbReference type="InterPro" id="IPR017871">
    <property type="entry name" value="ABC_transporter-like_CS"/>
</dbReference>
<dbReference type="Proteomes" id="UP000002654">
    <property type="component" value="Chromosome"/>
</dbReference>
<dbReference type="InterPro" id="IPR003439">
    <property type="entry name" value="ABC_transporter-like_ATP-bd"/>
</dbReference>
<evidence type="ECO:0000313" key="6">
    <source>
        <dbReference type="Proteomes" id="UP000002654"/>
    </source>
</evidence>
<keyword evidence="1" id="KW-0813">Transport</keyword>
<proteinExistence type="predicted"/>
<keyword evidence="6" id="KW-1185">Reference proteome</keyword>
<name>G4RNL4_THETK</name>
<dbReference type="HOGENOM" id="CLU_000604_1_11_2"/>
<keyword evidence="3 5" id="KW-0067">ATP-binding</keyword>
<dbReference type="GO" id="GO:0016887">
    <property type="term" value="F:ATP hydrolysis activity"/>
    <property type="evidence" value="ECO:0007669"/>
    <property type="project" value="InterPro"/>
</dbReference>
<dbReference type="PATRIC" id="fig|768679.9.peg.506"/>
<dbReference type="PANTHER" id="PTHR42734">
    <property type="entry name" value="METAL TRANSPORT SYSTEM ATP-BINDING PROTEIN TM_0124-RELATED"/>
    <property type="match status" value="1"/>
</dbReference>
<dbReference type="GeneID" id="11263493"/>
<organism evidence="5 6">
    <name type="scientific">Thermoproteus tenax (strain ATCC 35583 / DSM 2078 / JCM 9277 / NBRC 100435 / Kra 1)</name>
    <dbReference type="NCBI Taxonomy" id="768679"/>
    <lineage>
        <taxon>Archaea</taxon>
        <taxon>Thermoproteota</taxon>
        <taxon>Thermoprotei</taxon>
        <taxon>Thermoproteales</taxon>
        <taxon>Thermoproteaceae</taxon>
        <taxon>Thermoproteus</taxon>
    </lineage>
</organism>
<feature type="domain" description="ABC transporter" evidence="4">
    <location>
        <begin position="2"/>
        <end position="223"/>
    </location>
</feature>
<evidence type="ECO:0000313" key="5">
    <source>
        <dbReference type="EMBL" id="CCC81158.1"/>
    </source>
</evidence>
<sequence length="241" mass="26303">MLTVEGLEVRLGSKVVLEGVTFTAGRGLLLIAGPNGAGKSTLFKAVLNLLPYRGKICVDGVCGPERVRHIGYVPQRIQIEAPATVWEFVYIPTRLRGARDAAERAREALKLAGISELRDRPVAALSGGQLQRAAVARALATGGEVLLLDEPLSNIDPQGRIEILSLLSELKRERVVLMTSHELTLPSDLADRVLLLNRRVVAFGAPGEVLREEVLRRIYRYVRIARTPEGLVCATEDYGAH</sequence>
<dbReference type="InterPro" id="IPR003593">
    <property type="entry name" value="AAA+_ATPase"/>
</dbReference>
<dbReference type="SMART" id="SM00382">
    <property type="entry name" value="AAA"/>
    <property type="match status" value="1"/>
</dbReference>
<dbReference type="InterPro" id="IPR050153">
    <property type="entry name" value="Metal_Ion_Import_ABC"/>
</dbReference>
<dbReference type="Pfam" id="PF00005">
    <property type="entry name" value="ABC_tran"/>
    <property type="match status" value="1"/>
</dbReference>
<protein>
    <submittedName>
        <fullName evidence="5">ABC-type Mn/Zn transport system, ATP-binding protein</fullName>
    </submittedName>
</protein>
<dbReference type="eggNOG" id="arCOG00201">
    <property type="taxonomic scope" value="Archaea"/>
</dbReference>
<dbReference type="PaxDb" id="768679-TTX_0491"/>
<dbReference type="GO" id="GO:0005524">
    <property type="term" value="F:ATP binding"/>
    <property type="evidence" value="ECO:0007669"/>
    <property type="project" value="UniProtKB-KW"/>
</dbReference>
<dbReference type="InterPro" id="IPR027417">
    <property type="entry name" value="P-loop_NTPase"/>
</dbReference>
<evidence type="ECO:0000256" key="2">
    <source>
        <dbReference type="ARBA" id="ARBA00022741"/>
    </source>
</evidence>
<dbReference type="STRING" id="768679.TTX_0491"/>